<evidence type="ECO:0000256" key="15">
    <source>
        <dbReference type="ARBA" id="ARBA00023054"/>
    </source>
</evidence>
<keyword evidence="13" id="KW-0805">Transcription regulation</keyword>
<keyword evidence="18 24" id="KW-0472">Membrane</keyword>
<keyword evidence="6" id="KW-0597">Phosphoprotein</keyword>
<keyword evidence="8" id="KW-0677">Repeat</keyword>
<keyword evidence="28" id="KW-1185">Reference proteome</keyword>
<feature type="compositionally biased region" description="Polar residues" evidence="25">
    <location>
        <begin position="611"/>
        <end position="623"/>
    </location>
</feature>
<evidence type="ECO:0000256" key="6">
    <source>
        <dbReference type="ARBA" id="ARBA00022553"/>
    </source>
</evidence>
<dbReference type="Proteomes" id="UP001085076">
    <property type="component" value="Miscellaneous, Linkage group lg01"/>
</dbReference>
<comment type="caution">
    <text evidence="27">The sequence shown here is derived from an EMBL/GenBank/DDBJ whole genome shotgun (WGS) entry which is preliminary data.</text>
</comment>
<dbReference type="GO" id="GO:0005634">
    <property type="term" value="C:nucleus"/>
    <property type="evidence" value="ECO:0007669"/>
    <property type="project" value="UniProtKB-SubCell"/>
</dbReference>
<proteinExistence type="inferred from homology"/>
<keyword evidence="17" id="KW-0496">Mitochondrion</keyword>
<dbReference type="GO" id="GO:0055085">
    <property type="term" value="P:transmembrane transport"/>
    <property type="evidence" value="ECO:0007669"/>
    <property type="project" value="InterPro"/>
</dbReference>
<accession>A0A9D5D8U5</accession>
<dbReference type="Pfam" id="PF00612">
    <property type="entry name" value="IQ"/>
    <property type="match status" value="2"/>
</dbReference>
<comment type="subcellular location">
    <subcellularLocation>
        <location evidence="2">Mitochondrion inner membrane</location>
        <topology evidence="2">Multi-pass membrane protein</topology>
    </subcellularLocation>
    <subcellularLocation>
        <location evidence="1">Nucleus</location>
    </subcellularLocation>
</comment>
<feature type="region of interest" description="Disordered" evidence="25">
    <location>
        <begin position="611"/>
        <end position="635"/>
    </location>
</feature>
<dbReference type="FunFam" id="1.20.5.190:FF:000003">
    <property type="entry name" value="Calmodulin-binding transcription activator 2"/>
    <property type="match status" value="1"/>
</dbReference>
<dbReference type="Pfam" id="PF03859">
    <property type="entry name" value="CG-1"/>
    <property type="match status" value="1"/>
</dbReference>
<dbReference type="PROSITE" id="PS50297">
    <property type="entry name" value="ANK_REP_REGION"/>
    <property type="match status" value="1"/>
</dbReference>
<dbReference type="GO" id="GO:0006357">
    <property type="term" value="P:regulation of transcription by RNA polymerase II"/>
    <property type="evidence" value="ECO:0007669"/>
    <property type="project" value="TreeGrafter"/>
</dbReference>
<dbReference type="SMART" id="SM00248">
    <property type="entry name" value="ANK"/>
    <property type="match status" value="1"/>
</dbReference>
<feature type="repeat" description="ANK" evidence="23">
    <location>
        <begin position="1132"/>
        <end position="1164"/>
    </location>
</feature>
<keyword evidence="10" id="KW-0106">Calcium</keyword>
<evidence type="ECO:0000256" key="24">
    <source>
        <dbReference type="PROSITE-ProRule" id="PRU00282"/>
    </source>
</evidence>
<dbReference type="Gene3D" id="1.20.5.190">
    <property type="match status" value="1"/>
</dbReference>
<evidence type="ECO:0000256" key="12">
    <source>
        <dbReference type="ARBA" id="ARBA00022989"/>
    </source>
</evidence>
<dbReference type="PANTHER" id="PTHR23335">
    <property type="entry name" value="CALMODULIN-BINDING TRANSCRIPTION ACTIVATOR CAMTA"/>
    <property type="match status" value="1"/>
</dbReference>
<dbReference type="SMART" id="SM00015">
    <property type="entry name" value="IQ"/>
    <property type="match status" value="2"/>
</dbReference>
<feature type="region of interest" description="Disordered" evidence="25">
    <location>
        <begin position="576"/>
        <end position="596"/>
    </location>
</feature>
<dbReference type="InterPro" id="IPR018108">
    <property type="entry name" value="MCP_transmembrane"/>
</dbReference>
<dbReference type="EMBL" id="JAGGNH010000001">
    <property type="protein sequence ID" value="KAJ0987343.1"/>
    <property type="molecule type" value="Genomic_DNA"/>
</dbReference>
<name>A0A9D5D8U5_9LILI</name>
<evidence type="ECO:0000256" key="25">
    <source>
        <dbReference type="SAM" id="MobiDB-lite"/>
    </source>
</evidence>
<dbReference type="InterPro" id="IPR005559">
    <property type="entry name" value="CG-1_dom"/>
</dbReference>
<evidence type="ECO:0000256" key="1">
    <source>
        <dbReference type="ARBA" id="ARBA00004123"/>
    </source>
</evidence>
<dbReference type="InterPro" id="IPR002067">
    <property type="entry name" value="MCP"/>
</dbReference>
<keyword evidence="14 23" id="KW-0040">ANK repeat</keyword>
<dbReference type="Gene3D" id="1.50.40.10">
    <property type="entry name" value="Mitochondrial carrier domain"/>
    <property type="match status" value="1"/>
</dbReference>
<reference evidence="27" key="2">
    <citation type="journal article" date="2022" name="Hortic Res">
        <title>The genome of Dioscorea zingiberensis sheds light on the biosynthesis, origin and evolution of the medicinally important diosgenin saponins.</title>
        <authorList>
            <person name="Li Y."/>
            <person name="Tan C."/>
            <person name="Li Z."/>
            <person name="Guo J."/>
            <person name="Li S."/>
            <person name="Chen X."/>
            <person name="Wang C."/>
            <person name="Dai X."/>
            <person name="Yang H."/>
            <person name="Song W."/>
            <person name="Hou L."/>
            <person name="Xu J."/>
            <person name="Tong Z."/>
            <person name="Xu A."/>
            <person name="Yuan X."/>
            <person name="Wang W."/>
            <person name="Yang Q."/>
            <person name="Chen L."/>
            <person name="Sun Z."/>
            <person name="Wang K."/>
            <person name="Pan B."/>
            <person name="Chen J."/>
            <person name="Bao Y."/>
            <person name="Liu F."/>
            <person name="Qi X."/>
            <person name="Gang D.R."/>
            <person name="Wen J."/>
            <person name="Li J."/>
        </authorList>
    </citation>
    <scope>NUCLEOTIDE SEQUENCE</scope>
    <source>
        <strain evidence="27">Dzin_1.0</strain>
    </source>
</reference>
<evidence type="ECO:0000256" key="16">
    <source>
        <dbReference type="ARBA" id="ARBA00023125"/>
    </source>
</evidence>
<comment type="similarity">
    <text evidence="3">Belongs to the mitochondrial carrier (TC 2.A.29) family.</text>
</comment>
<feature type="repeat" description="Solcar" evidence="24">
    <location>
        <begin position="124"/>
        <end position="207"/>
    </location>
</feature>
<dbReference type="SMART" id="SM01076">
    <property type="entry name" value="CG-1"/>
    <property type="match status" value="1"/>
</dbReference>
<dbReference type="InterPro" id="IPR027417">
    <property type="entry name" value="P-loop_NTPase"/>
</dbReference>
<keyword evidence="12" id="KW-1133">Transmembrane helix</keyword>
<feature type="domain" description="CG-1" evidence="26">
    <location>
        <begin position="450"/>
        <end position="576"/>
    </location>
</feature>
<evidence type="ECO:0000256" key="14">
    <source>
        <dbReference type="ARBA" id="ARBA00023043"/>
    </source>
</evidence>
<dbReference type="Pfam" id="PF00153">
    <property type="entry name" value="Mito_carr"/>
    <property type="match status" value="3"/>
</dbReference>
<dbReference type="InterPro" id="IPR014756">
    <property type="entry name" value="Ig_E-set"/>
</dbReference>
<keyword evidence="20" id="KW-0804">Transcription</keyword>
<evidence type="ECO:0000256" key="10">
    <source>
        <dbReference type="ARBA" id="ARBA00022837"/>
    </source>
</evidence>
<evidence type="ECO:0000256" key="19">
    <source>
        <dbReference type="ARBA" id="ARBA00023159"/>
    </source>
</evidence>
<dbReference type="PROSITE" id="PS51437">
    <property type="entry name" value="CG_1"/>
    <property type="match status" value="1"/>
</dbReference>
<dbReference type="SUPFAM" id="SSF103506">
    <property type="entry name" value="Mitochondrial carrier"/>
    <property type="match status" value="1"/>
</dbReference>
<evidence type="ECO:0000313" key="28">
    <source>
        <dbReference type="Proteomes" id="UP001085076"/>
    </source>
</evidence>
<evidence type="ECO:0000259" key="26">
    <source>
        <dbReference type="PROSITE" id="PS51437"/>
    </source>
</evidence>
<dbReference type="SUPFAM" id="SSF81296">
    <property type="entry name" value="E set domains"/>
    <property type="match status" value="1"/>
</dbReference>
<dbReference type="FunFam" id="1.50.40.10:FF:000098">
    <property type="entry name" value="Mitochondrial substrate carrier family protein"/>
    <property type="match status" value="1"/>
</dbReference>
<feature type="repeat" description="Solcar" evidence="24">
    <location>
        <begin position="217"/>
        <end position="302"/>
    </location>
</feature>
<keyword evidence="19" id="KW-0010">Activator</keyword>
<keyword evidence="21" id="KW-0539">Nucleus</keyword>
<comment type="similarity">
    <text evidence="4">Belongs to the CAMTA family.</text>
</comment>
<dbReference type="PRINTS" id="PR00926">
    <property type="entry name" value="MITOCARRIER"/>
</dbReference>
<evidence type="ECO:0000256" key="4">
    <source>
        <dbReference type="ARBA" id="ARBA00008267"/>
    </source>
</evidence>
<dbReference type="PANTHER" id="PTHR23335:SF29">
    <property type="entry name" value="CALMODULIN-BINDING TRANSCRIPTION ACTIVATOR 1"/>
    <property type="match status" value="1"/>
</dbReference>
<dbReference type="Pfam" id="PF00023">
    <property type="entry name" value="Ank"/>
    <property type="match status" value="1"/>
</dbReference>
<keyword evidence="7 24" id="KW-0812">Transmembrane</keyword>
<gene>
    <name evidence="27" type="ORF">J5N97_005699</name>
</gene>
<dbReference type="Gene3D" id="2.60.40.10">
    <property type="entry name" value="Immunoglobulins"/>
    <property type="match status" value="1"/>
</dbReference>
<evidence type="ECO:0000256" key="9">
    <source>
        <dbReference type="ARBA" id="ARBA00022792"/>
    </source>
</evidence>
<evidence type="ECO:0000256" key="23">
    <source>
        <dbReference type="PROSITE-ProRule" id="PRU00023"/>
    </source>
</evidence>
<dbReference type="GO" id="GO:0005743">
    <property type="term" value="C:mitochondrial inner membrane"/>
    <property type="evidence" value="ECO:0007669"/>
    <property type="project" value="UniProtKB-SubCell"/>
</dbReference>
<evidence type="ECO:0000256" key="18">
    <source>
        <dbReference type="ARBA" id="ARBA00023136"/>
    </source>
</evidence>
<feature type="repeat" description="Solcar" evidence="24">
    <location>
        <begin position="332"/>
        <end position="417"/>
    </location>
</feature>
<dbReference type="GO" id="GO:0009409">
    <property type="term" value="P:response to cold"/>
    <property type="evidence" value="ECO:0007669"/>
    <property type="project" value="UniProtKB-ARBA"/>
</dbReference>
<evidence type="ECO:0000313" key="27">
    <source>
        <dbReference type="EMBL" id="KAJ0987343.1"/>
    </source>
</evidence>
<dbReference type="SUPFAM" id="SSF48403">
    <property type="entry name" value="Ankyrin repeat"/>
    <property type="match status" value="1"/>
</dbReference>
<dbReference type="InterPro" id="IPR000048">
    <property type="entry name" value="IQ_motif_EF-hand-BS"/>
</dbReference>
<evidence type="ECO:0000256" key="7">
    <source>
        <dbReference type="ARBA" id="ARBA00022692"/>
    </source>
</evidence>
<comment type="function">
    <text evidence="22">Probable mitochondrial adenylate carrier that catalyzes the transport of ATP, ADP and AMP.</text>
</comment>
<evidence type="ECO:0000256" key="8">
    <source>
        <dbReference type="ARBA" id="ARBA00022737"/>
    </source>
</evidence>
<keyword evidence="11" id="KW-0112">Calmodulin-binding</keyword>
<dbReference type="InterPro" id="IPR036770">
    <property type="entry name" value="Ankyrin_rpt-contain_sf"/>
</dbReference>
<dbReference type="GO" id="GO:0003712">
    <property type="term" value="F:transcription coregulator activity"/>
    <property type="evidence" value="ECO:0007669"/>
    <property type="project" value="TreeGrafter"/>
</dbReference>
<evidence type="ECO:0000256" key="3">
    <source>
        <dbReference type="ARBA" id="ARBA00006375"/>
    </source>
</evidence>
<protein>
    <recommendedName>
        <fullName evidence="26">CG-1 domain-containing protein</fullName>
    </recommendedName>
</protein>
<evidence type="ECO:0000256" key="20">
    <source>
        <dbReference type="ARBA" id="ARBA00023163"/>
    </source>
</evidence>
<evidence type="ECO:0000256" key="17">
    <source>
        <dbReference type="ARBA" id="ARBA00023128"/>
    </source>
</evidence>
<dbReference type="FunFam" id="2.60.40.10:FF:000314">
    <property type="entry name" value="Calmodulin-binding transcription activator 2"/>
    <property type="match status" value="1"/>
</dbReference>
<evidence type="ECO:0000256" key="21">
    <source>
        <dbReference type="ARBA" id="ARBA00023242"/>
    </source>
</evidence>
<evidence type="ECO:0000256" key="5">
    <source>
        <dbReference type="ARBA" id="ARBA00022448"/>
    </source>
</evidence>
<keyword evidence="9" id="KW-0999">Mitochondrion inner membrane</keyword>
<dbReference type="PROSITE" id="PS50088">
    <property type="entry name" value="ANK_REPEAT"/>
    <property type="match status" value="1"/>
</dbReference>
<dbReference type="InterPro" id="IPR002110">
    <property type="entry name" value="Ankyrin_rpt"/>
</dbReference>
<keyword evidence="15" id="KW-0175">Coiled coil</keyword>
<evidence type="ECO:0000256" key="11">
    <source>
        <dbReference type="ARBA" id="ARBA00022860"/>
    </source>
</evidence>
<keyword evidence="16" id="KW-0238">DNA-binding</keyword>
<reference evidence="27" key="1">
    <citation type="submission" date="2021-03" db="EMBL/GenBank/DDBJ databases">
        <authorList>
            <person name="Li Z."/>
            <person name="Yang C."/>
        </authorList>
    </citation>
    <scope>NUCLEOTIDE SEQUENCE</scope>
    <source>
        <strain evidence="27">Dzin_1.0</strain>
        <tissue evidence="27">Leaf</tissue>
    </source>
</reference>
<keyword evidence="5" id="KW-0813">Transport</keyword>
<dbReference type="Gene3D" id="1.25.40.20">
    <property type="entry name" value="Ankyrin repeat-containing domain"/>
    <property type="match status" value="1"/>
</dbReference>
<organism evidence="27 28">
    <name type="scientific">Dioscorea zingiberensis</name>
    <dbReference type="NCBI Taxonomy" id="325984"/>
    <lineage>
        <taxon>Eukaryota</taxon>
        <taxon>Viridiplantae</taxon>
        <taxon>Streptophyta</taxon>
        <taxon>Embryophyta</taxon>
        <taxon>Tracheophyta</taxon>
        <taxon>Spermatophyta</taxon>
        <taxon>Magnoliopsida</taxon>
        <taxon>Liliopsida</taxon>
        <taxon>Dioscoreales</taxon>
        <taxon>Dioscoreaceae</taxon>
        <taxon>Dioscorea</taxon>
    </lineage>
</organism>
<dbReference type="InterPro" id="IPR002909">
    <property type="entry name" value="IPT_dom"/>
</dbReference>
<evidence type="ECO:0000256" key="2">
    <source>
        <dbReference type="ARBA" id="ARBA00004448"/>
    </source>
</evidence>
<dbReference type="SUPFAM" id="SSF52540">
    <property type="entry name" value="P-loop containing nucleoside triphosphate hydrolases"/>
    <property type="match status" value="1"/>
</dbReference>
<dbReference type="PROSITE" id="PS50920">
    <property type="entry name" value="SOLCAR"/>
    <property type="match status" value="3"/>
</dbReference>
<dbReference type="OrthoDB" id="407555at2759"/>
<dbReference type="GO" id="GO:0005516">
    <property type="term" value="F:calmodulin binding"/>
    <property type="evidence" value="ECO:0007669"/>
    <property type="project" value="UniProtKB-KW"/>
</dbReference>
<dbReference type="GO" id="GO:0003690">
    <property type="term" value="F:double-stranded DNA binding"/>
    <property type="evidence" value="ECO:0007669"/>
    <property type="project" value="TreeGrafter"/>
</dbReference>
<dbReference type="PROSITE" id="PS50096">
    <property type="entry name" value="IQ"/>
    <property type="match status" value="2"/>
</dbReference>
<sequence>MLRVEDPRGALFVQGGLFLDQSVPASLLASVSNGNTSVSFQGWGSGKRAPVVLGVFRRRGTRFLSVSLSVKGGEGFVGESVGVLGQDGKRREEENGIEEEEKEGRVVEVQEKRVEVRGTGAGAMNTTKHLWAGAVAAMVSRTFVAPLERLKLEYIVRGEQRNLFELIKHIATTQGLRGFWKGNFVNILRTAPFKAVNFYAYDTYRKQLLKFSGNEETTNFERFVAGAAAGITAAILCIPLDTIRTKMIAPGGEALGGVIGVFRHMVQTEGFFSLYKGLVPSLVSMAPSGAVFYGVYDILKSAYLHSPEGIRRTSLMKQQEGEEMSALDQLELGPARTLIYGAISGACAEAATYPFEVVRRHLQMQVQATKLNAFATCMKIVEKGGIPALYAGLIPSLLQVLPSAAISYFVYDSATDLQGKGEYWDRTGRGLSSCLMAEGRRYAITPQLDISQIILEAQHRWLRPAEICEILRNYQNFHIAPEPANKPASGSLFLFDRKVLRYFRKDGHNWRKKRDGKTVKEAHERLKSGSVDVLHCYYAHGEENENFQRRSYWMLEEDLMHIVLVHYREVKGNKSSYRSTRESEDNSQVTHLDGPVFSNSFTHQSRLLSQTTEAESANSTQTSEVEDAESDNYQASSRYHSYPELQRCVDGPVMDAPLLNHHVSFSPSNNQFQSARPQAAALESGFYQVSQGDTTKVYDQMSLGLAFNGARTQFDSACWNELLEYCNTDFDDPFFRASVASMQPVSLENNTVKESLIISGLGNEGFNFKQDVAVSQDQLILQGSNAEVSSFPTLNVDLKTEDLIEGVDNDSSIMKHQSLDLANIGGEEGLKKYDSFSKWMSKELEEVEDTHMKSSSGVDWDTVGSGNVEVSNLSNHDLLDPYLMAPSLSQDQLFSIIDFSPNWAYTDSGTKVIVTGKFLKDKQDLDKCKWSCMFGEIEVPAEILADGVLRCLAPPHTCGRVPFYITCSNRLACSEVREFEYCMSHVQHMETSDSYLCCTNEMSLSIRLERLLSLEPATSLTPLSNTLSEKHDLSGKISSLLMESEDELCDLLKLNQDATISPDNVKNHLLEKLLKDKLHVWLLHKLGEDGKGPNVLDTEGQGVLHLASALGYDWAIEPTITAGVSINFRDVHGWTALHWAAFCGRERTVVTLITLGADPRALTDPTPEFPTGRTASDLASANNHKGIGGFLAESSLTSHLSTLGLKDLEGNDITEISGLSSVEDVAEKSVVHLAGAEEHATISMKDSLSAVRNAALTAARIHEVLRVQSFQRKKLVEIGNDKCGISDESVFSLLSVKASRPGQHDLSVHAAVIKIQNKFRGWKDRKLFLIIRKRIVMIQAHVRGHQVRKHYRKIVWSVGIVEKAILRWRRKRIGLRGFRSEGLLEGPTTQNQSSTDDDYDFLKEGRKQTEARLEKALARVKSMVQYPEARDQYHRLLKVVTELQESKAMQESFLNGPEEAVDGDFMIGLEELLENSP</sequence>
<dbReference type="InterPro" id="IPR023395">
    <property type="entry name" value="MCP_dom_sf"/>
</dbReference>
<evidence type="ECO:0000256" key="13">
    <source>
        <dbReference type="ARBA" id="ARBA00023015"/>
    </source>
</evidence>
<evidence type="ECO:0000256" key="22">
    <source>
        <dbReference type="ARBA" id="ARBA00054707"/>
    </source>
</evidence>
<dbReference type="Pfam" id="PF01833">
    <property type="entry name" value="TIG"/>
    <property type="match status" value="1"/>
</dbReference>
<dbReference type="InterPro" id="IPR013783">
    <property type="entry name" value="Ig-like_fold"/>
</dbReference>